<accession>A0A031K2S3</accession>
<dbReference type="PROSITE" id="PS51125">
    <property type="entry name" value="NHL"/>
    <property type="match status" value="1"/>
</dbReference>
<dbReference type="InterPro" id="IPR001258">
    <property type="entry name" value="NHL_repeat"/>
</dbReference>
<proteinExistence type="predicted"/>
<name>A0A031K2S3_9SPHN</name>
<dbReference type="EMBL" id="JFYZ01000005">
    <property type="protein sequence ID" value="EZP82882.1"/>
    <property type="molecule type" value="Genomic_DNA"/>
</dbReference>
<protein>
    <submittedName>
        <fullName evidence="5">NHL repeat containing protein</fullName>
    </submittedName>
</protein>
<dbReference type="PATRIC" id="fig|158500.4.peg.1851"/>
<dbReference type="InterPro" id="IPR011044">
    <property type="entry name" value="Quino_amine_DH_bsu"/>
</dbReference>
<evidence type="ECO:0000256" key="3">
    <source>
        <dbReference type="SAM" id="SignalP"/>
    </source>
</evidence>
<evidence type="ECO:0000313" key="5">
    <source>
        <dbReference type="EMBL" id="EZP82882.1"/>
    </source>
</evidence>
<dbReference type="InterPro" id="IPR051200">
    <property type="entry name" value="Host-pathogen_enzymatic-act"/>
</dbReference>
<keyword evidence="4" id="KW-0614">Plasmid</keyword>
<evidence type="ECO:0000256" key="1">
    <source>
        <dbReference type="ARBA" id="ARBA00022737"/>
    </source>
</evidence>
<dbReference type="Proteomes" id="UP000094626">
    <property type="component" value="Plasmid pSA1"/>
</dbReference>
<dbReference type="SUPFAM" id="SSF50969">
    <property type="entry name" value="YVTN repeat-like/Quinoprotein amine dehydrogenase"/>
    <property type="match status" value="1"/>
</dbReference>
<evidence type="ECO:0000313" key="7">
    <source>
        <dbReference type="Proteomes" id="UP000094626"/>
    </source>
</evidence>
<dbReference type="OrthoDB" id="145213at2"/>
<dbReference type="InterPro" id="IPR015943">
    <property type="entry name" value="WD40/YVTN_repeat-like_dom_sf"/>
</dbReference>
<reference evidence="7" key="3">
    <citation type="journal article" date="2017" name="J. Biotechnol.">
        <title>Complete genome sequence of Novosphingobium resinovorum SA1, a versatile xenobiotic-degrading bacterium capable of utilizing sulfanilic acid.</title>
        <authorList>
            <person name="Hegedus B."/>
            <person name="Kos P.B."/>
            <person name="Balint B."/>
            <person name="Maroti G."/>
            <person name="Gan H.M."/>
            <person name="Perei K."/>
            <person name="Rakhely G."/>
        </authorList>
    </citation>
    <scope>NUCLEOTIDE SEQUENCE [LARGE SCALE GENOMIC DNA]</scope>
    <source>
        <strain evidence="7">SA1</strain>
    </source>
</reference>
<dbReference type="Gene3D" id="2.130.10.10">
    <property type="entry name" value="YVTN repeat-like/Quinoprotein amine dehydrogenase"/>
    <property type="match status" value="2"/>
</dbReference>
<organism evidence="5 6">
    <name type="scientific">Novosphingobium resinovorum</name>
    <dbReference type="NCBI Taxonomy" id="158500"/>
    <lineage>
        <taxon>Bacteria</taxon>
        <taxon>Pseudomonadati</taxon>
        <taxon>Pseudomonadota</taxon>
        <taxon>Alphaproteobacteria</taxon>
        <taxon>Sphingomonadales</taxon>
        <taxon>Sphingomonadaceae</taxon>
        <taxon>Novosphingobium</taxon>
    </lineage>
</organism>
<geneLocation type="plasmid" evidence="4 7">
    <name>pSA1</name>
</geneLocation>
<feature type="signal peptide" evidence="3">
    <location>
        <begin position="1"/>
        <end position="22"/>
    </location>
</feature>
<feature type="chain" id="PRO_5014496942" evidence="3">
    <location>
        <begin position="23"/>
        <end position="335"/>
    </location>
</feature>
<evidence type="ECO:0000313" key="4">
    <source>
        <dbReference type="EMBL" id="AOR78934.1"/>
    </source>
</evidence>
<dbReference type="AlphaFoldDB" id="A0A031K2S3"/>
<reference evidence="4" key="2">
    <citation type="submission" date="2016-08" db="EMBL/GenBank/DDBJ databases">
        <authorList>
            <person name="Seilhamer J.J."/>
        </authorList>
    </citation>
    <scope>NUCLEOTIDE SEQUENCE [LARGE SCALE GENOMIC DNA]</scope>
    <source>
        <strain evidence="4">SA1</strain>
        <plasmid evidence="4">pSA1</plasmid>
    </source>
</reference>
<dbReference type="eggNOG" id="COG3391">
    <property type="taxonomic scope" value="Bacteria"/>
</dbReference>
<keyword evidence="1" id="KW-0677">Repeat</keyword>
<dbReference type="EMBL" id="CP017076">
    <property type="protein sequence ID" value="AOR78934.1"/>
    <property type="molecule type" value="Genomic_DNA"/>
</dbReference>
<dbReference type="PANTHER" id="PTHR47197:SF3">
    <property type="entry name" value="DIHYDRO-HEME D1 DEHYDROGENASE"/>
    <property type="match status" value="1"/>
</dbReference>
<keyword evidence="7" id="KW-1185">Reference proteome</keyword>
<keyword evidence="3" id="KW-0732">Signal</keyword>
<dbReference type="PANTHER" id="PTHR47197">
    <property type="entry name" value="PROTEIN NIRF"/>
    <property type="match status" value="1"/>
</dbReference>
<sequence length="335" mass="35703">MRMIPSLLLAAATACISGAAIAAPAEKPVYEQLAVTPVPDMPEGDWDQLVTDVAHNRIYVSGEDGALMAAFNLETGALIASGGDVVSPHKVAFDPKTGHLLVAEGKDGTVKVLTTDFKTVASIPVGAKSDTGAIDLVGRVFYVSGRDGDTGSQISAISLDTLKVVRRFPVPAMTLKGLVLDRTGGRLFVSMRDKNAVGVIDIRTGTLRTWTSPNLNKNVPLAYDKRSQRLFAGSREPGRLVVLDARSGKELQSLPGTETADSMSFDEKGRILYVSGDTGMSRYRIAANGNATLLETDASLVGKSSLYVGENHRLYVMRPRKGETVAALQVYAIHD</sequence>
<evidence type="ECO:0000256" key="2">
    <source>
        <dbReference type="PROSITE-ProRule" id="PRU00504"/>
    </source>
</evidence>
<reference evidence="5 6" key="1">
    <citation type="submission" date="2014-03" db="EMBL/GenBank/DDBJ databases">
        <title>Whole genome sequence of Novosphingobium resinovorum KF1.</title>
        <authorList>
            <person name="Gan H.M."/>
            <person name="Gan H.Y."/>
            <person name="Chew T.H."/>
            <person name="Savka M.A."/>
        </authorList>
    </citation>
    <scope>NUCLEOTIDE SEQUENCE [LARGE SCALE GENOMIC DNA]</scope>
    <source>
        <strain evidence="5 6">KF1</strain>
    </source>
</reference>
<dbReference type="PROSITE" id="PS51257">
    <property type="entry name" value="PROKAR_LIPOPROTEIN"/>
    <property type="match status" value="1"/>
</dbReference>
<evidence type="ECO:0000313" key="6">
    <source>
        <dbReference type="Proteomes" id="UP000024329"/>
    </source>
</evidence>
<gene>
    <name evidence="4" type="ORF">BES08_18700</name>
    <name evidence="5" type="ORF">BV97_01806</name>
</gene>
<feature type="repeat" description="NHL" evidence="2">
    <location>
        <begin position="80"/>
        <end position="116"/>
    </location>
</feature>
<dbReference type="Proteomes" id="UP000024329">
    <property type="component" value="Unassembled WGS sequence"/>
</dbReference>
<dbReference type="KEGG" id="nre:BES08_18700"/>